<gene>
    <name evidence="1" type="ORF">DUNSADRAFT_3611</name>
</gene>
<dbReference type="Gene3D" id="3.90.320.10">
    <property type="match status" value="1"/>
</dbReference>
<dbReference type="Proteomes" id="UP000815325">
    <property type="component" value="Unassembled WGS sequence"/>
</dbReference>
<proteinExistence type="predicted"/>
<accession>A0ABQ7FVB0</accession>
<reference evidence="1" key="1">
    <citation type="submission" date="2017-08" db="EMBL/GenBank/DDBJ databases">
        <authorList>
            <person name="Polle J.E."/>
            <person name="Barry K."/>
            <person name="Cushman J."/>
            <person name="Schmutz J."/>
            <person name="Tran D."/>
            <person name="Hathwaick L.T."/>
            <person name="Yim W.C."/>
            <person name="Jenkins J."/>
            <person name="Mckie-Krisberg Z.M."/>
            <person name="Prochnik S."/>
            <person name="Lindquist E."/>
            <person name="Dockter R.B."/>
            <person name="Adam C."/>
            <person name="Molina H."/>
            <person name="Bunkerborg J."/>
            <person name="Jin E."/>
            <person name="Buchheim M."/>
            <person name="Magnuson J."/>
        </authorList>
    </citation>
    <scope>NUCLEOTIDE SEQUENCE</scope>
    <source>
        <strain evidence="1">CCAP 19/18</strain>
    </source>
</reference>
<comment type="caution">
    <text evidence="1">The sequence shown here is derived from an EMBL/GenBank/DDBJ whole genome shotgun (WGS) entry which is preliminary data.</text>
</comment>
<protein>
    <recommendedName>
        <fullName evidence="3">Encoded protein</fullName>
    </recommendedName>
</protein>
<organism evidence="1 2">
    <name type="scientific">Dunaliella salina</name>
    <name type="common">Green alga</name>
    <name type="synonym">Protococcus salinus</name>
    <dbReference type="NCBI Taxonomy" id="3046"/>
    <lineage>
        <taxon>Eukaryota</taxon>
        <taxon>Viridiplantae</taxon>
        <taxon>Chlorophyta</taxon>
        <taxon>core chlorophytes</taxon>
        <taxon>Chlorophyceae</taxon>
        <taxon>CS clade</taxon>
        <taxon>Chlamydomonadales</taxon>
        <taxon>Dunaliellaceae</taxon>
        <taxon>Dunaliella</taxon>
    </lineage>
</organism>
<evidence type="ECO:0008006" key="3">
    <source>
        <dbReference type="Google" id="ProtNLM"/>
    </source>
</evidence>
<dbReference type="InterPro" id="IPR011604">
    <property type="entry name" value="PDDEXK-like_dom_sf"/>
</dbReference>
<evidence type="ECO:0000313" key="2">
    <source>
        <dbReference type="Proteomes" id="UP000815325"/>
    </source>
</evidence>
<name>A0ABQ7FVB0_DUNSA</name>
<evidence type="ECO:0000313" key="1">
    <source>
        <dbReference type="EMBL" id="KAF5826318.1"/>
    </source>
</evidence>
<keyword evidence="2" id="KW-1185">Reference proteome</keyword>
<sequence>MSPKFKQGTQPWHAAREAACTASHIATLLGLVSYPCPPTQASQLAMSWGSRHEANGLAAVMNSINDISDFMLRECSLRMPCDLAVHEQGLFFLPYSHPILDAQCFPVLIPLSPLQHRQMQGWLAHQECTCYWRSSVHFHLLREMTALGCGAAKRVLFQLMGLV</sequence>
<dbReference type="EMBL" id="MU071040">
    <property type="protein sequence ID" value="KAF5826318.1"/>
    <property type="molecule type" value="Genomic_DNA"/>
</dbReference>